<evidence type="ECO:0000256" key="6">
    <source>
        <dbReference type="ARBA" id="ARBA00023049"/>
    </source>
</evidence>
<organism evidence="12 13">
    <name type="scientific">Clavibacter nebraskensis NCPPB 2581</name>
    <dbReference type="NCBI Taxonomy" id="1097677"/>
    <lineage>
        <taxon>Bacteria</taxon>
        <taxon>Bacillati</taxon>
        <taxon>Actinomycetota</taxon>
        <taxon>Actinomycetes</taxon>
        <taxon>Micrococcales</taxon>
        <taxon>Microbacteriaceae</taxon>
        <taxon>Clavibacter</taxon>
    </lineage>
</organism>
<comment type="similarity">
    <text evidence="1 8">Belongs to the peptidase M4 family.</text>
</comment>
<dbReference type="GeneID" id="92983654"/>
<protein>
    <recommendedName>
        <fullName evidence="8">Neutral metalloproteinase</fullName>
        <ecNumber evidence="8">3.4.24.-</ecNumber>
    </recommendedName>
</protein>
<dbReference type="Gene3D" id="1.10.390.10">
    <property type="entry name" value="Neutral Protease Domain 2"/>
    <property type="match status" value="1"/>
</dbReference>
<evidence type="ECO:0000256" key="5">
    <source>
        <dbReference type="ARBA" id="ARBA00022833"/>
    </source>
</evidence>
<keyword evidence="3" id="KW-0479">Metal-binding</keyword>
<dbReference type="EMBL" id="HE614873">
    <property type="protein sequence ID" value="CCE75811.1"/>
    <property type="molecule type" value="Genomic_DNA"/>
</dbReference>
<reference evidence="12 13" key="1">
    <citation type="submission" date="2011-11" db="EMBL/GenBank/DDBJ databases">
        <authorList>
            <person name="Gartemann K."/>
        </authorList>
    </citation>
    <scope>NUCLEOTIDE SEQUENCE [LARGE SCALE GENOMIC DNA]</scope>
    <source>
        <strain evidence="13">NCPPB 2581</strain>
    </source>
</reference>
<dbReference type="GO" id="GO:0006508">
    <property type="term" value="P:proteolysis"/>
    <property type="evidence" value="ECO:0007669"/>
    <property type="project" value="UniProtKB-KW"/>
</dbReference>
<evidence type="ECO:0000313" key="12">
    <source>
        <dbReference type="EMBL" id="CCE75811.1"/>
    </source>
</evidence>
<feature type="active site" description="Proton donor" evidence="7">
    <location>
        <position position="268"/>
    </location>
</feature>
<comment type="cofactor">
    <cofactor evidence="8">
        <name>Zn(2+)</name>
        <dbReference type="ChEBI" id="CHEBI:29105"/>
    </cofactor>
</comment>
<dbReference type="InterPro" id="IPR052759">
    <property type="entry name" value="Metalloprotease_M4"/>
</dbReference>
<dbReference type="PANTHER" id="PTHR43579">
    <property type="match status" value="1"/>
</dbReference>
<keyword evidence="5 8" id="KW-0862">Zinc</keyword>
<dbReference type="Proteomes" id="UP000012170">
    <property type="component" value="Chromosome"/>
</dbReference>
<feature type="domain" description="Peptidase M4" evidence="10">
    <location>
        <begin position="92"/>
        <end position="174"/>
    </location>
</feature>
<evidence type="ECO:0000256" key="8">
    <source>
        <dbReference type="RuleBase" id="RU366073"/>
    </source>
</evidence>
<evidence type="ECO:0000256" key="9">
    <source>
        <dbReference type="SAM" id="MobiDB-lite"/>
    </source>
</evidence>
<sequence length="348" mass="37145">MRRTILPPYLLTRLAEADPDRLAAARQAARRALRDQGPLIHDRRGPGAAPERAAAAERDPSGIHRTISDAGNREELPGRTVRVEGAPDTGDAQVDEAYAGLGATYSLFSEVYRRESLDDRGLPLLATVHYGEEYDNAFWDGTRMVFGDGDGEVFAPFTRSLTVIGHELTHGVTELTLGLVYQGQSGALNESISDVFGVLVEQHALGQTAADATWLVGAELFLDRSTGVALRSMRAPGTAYDDDVLGKDPQPGHMDDYVETEEDNGGVHINSGIPNRAFFLATTAIGGEAWEGAGRVWYDVIESGAVRADADFGAFARATVDAASARYGEGASEVAAVQAAWEGVGIEV</sequence>
<dbReference type="KEGG" id="cmc:CMN_01866"/>
<evidence type="ECO:0000256" key="4">
    <source>
        <dbReference type="ARBA" id="ARBA00022801"/>
    </source>
</evidence>
<dbReference type="GO" id="GO:0046872">
    <property type="term" value="F:metal ion binding"/>
    <property type="evidence" value="ECO:0007669"/>
    <property type="project" value="UniProtKB-UniRule"/>
</dbReference>
<feature type="active site" evidence="7">
    <location>
        <position position="167"/>
    </location>
</feature>
<evidence type="ECO:0000256" key="2">
    <source>
        <dbReference type="ARBA" id="ARBA00022670"/>
    </source>
</evidence>
<dbReference type="GO" id="GO:0005576">
    <property type="term" value="C:extracellular region"/>
    <property type="evidence" value="ECO:0007669"/>
    <property type="project" value="UniProtKB-SubCell"/>
</dbReference>
<dbReference type="RefSeq" id="WP_015490549.1">
    <property type="nucleotide sequence ID" value="NC_020891.1"/>
</dbReference>
<accession>A0AAI8ZIV5</accession>
<comment type="subcellular location">
    <subcellularLocation>
        <location evidence="8">Secreted</location>
    </subcellularLocation>
</comment>
<feature type="region of interest" description="Disordered" evidence="9">
    <location>
        <begin position="29"/>
        <end position="69"/>
    </location>
</feature>
<evidence type="ECO:0000259" key="11">
    <source>
        <dbReference type="Pfam" id="PF02868"/>
    </source>
</evidence>
<keyword evidence="4 8" id="KW-0378">Hydrolase</keyword>
<dbReference type="Gene3D" id="3.10.170.10">
    <property type="match status" value="1"/>
</dbReference>
<name>A0AAI8ZIV5_9MICO</name>
<proteinExistence type="inferred from homology"/>
<dbReference type="Pfam" id="PF02868">
    <property type="entry name" value="Peptidase_M4_C"/>
    <property type="match status" value="1"/>
</dbReference>
<evidence type="ECO:0000256" key="3">
    <source>
        <dbReference type="ARBA" id="ARBA00022723"/>
    </source>
</evidence>
<keyword evidence="6 8" id="KW-0482">Metalloprotease</keyword>
<feature type="domain" description="Peptidase M4 C-terminal" evidence="11">
    <location>
        <begin position="178"/>
        <end position="346"/>
    </location>
</feature>
<keyword evidence="8" id="KW-0964">Secreted</keyword>
<dbReference type="EC" id="3.4.24.-" evidence="8"/>
<dbReference type="SUPFAM" id="SSF55486">
    <property type="entry name" value="Metalloproteases ('zincins'), catalytic domain"/>
    <property type="match status" value="1"/>
</dbReference>
<evidence type="ECO:0000259" key="10">
    <source>
        <dbReference type="Pfam" id="PF01447"/>
    </source>
</evidence>
<dbReference type="PRINTS" id="PR00730">
    <property type="entry name" value="THERMOLYSIN"/>
</dbReference>
<dbReference type="AlphaFoldDB" id="A0AAI8ZIV5"/>
<evidence type="ECO:0000313" key="13">
    <source>
        <dbReference type="Proteomes" id="UP000012170"/>
    </source>
</evidence>
<reference evidence="13" key="2">
    <citation type="submission" date="2013-04" db="EMBL/GenBank/DDBJ databases">
        <title>The genome sequence of the maize-pathogen Clavibacter michiganensis subsp. nebraskensis.</title>
        <authorList>
            <person name="Gartemann K.H."/>
            <person name="Blom J."/>
            <person name="Dreiseikelmann B."/>
            <person name="Fluegel M."/>
            <person name="Jaenicke S."/>
            <person name="Linke B."/>
            <person name="Sczcepanowski R."/>
            <person name="Wittmann J."/>
            <person name="Goesmann A."/>
            <person name="Puehler A."/>
            <person name="Eichenlaub R."/>
            <person name="Rueckert C."/>
        </authorList>
    </citation>
    <scope>NUCLEOTIDE SEQUENCE [LARGE SCALE GENOMIC DNA]</scope>
    <source>
        <strain evidence="13">NCPPB 2581</strain>
    </source>
</reference>
<dbReference type="InterPro" id="IPR013856">
    <property type="entry name" value="Peptidase_M4_domain"/>
</dbReference>
<dbReference type="InterPro" id="IPR001570">
    <property type="entry name" value="Peptidase_M4_C_domain"/>
</dbReference>
<comment type="function">
    <text evidence="8">Extracellular zinc metalloprotease.</text>
</comment>
<dbReference type="PANTHER" id="PTHR43579:SF1">
    <property type="entry name" value="NEUTRAL METALLOPROTEINASE"/>
    <property type="match status" value="1"/>
</dbReference>
<dbReference type="GO" id="GO:0004222">
    <property type="term" value="F:metalloendopeptidase activity"/>
    <property type="evidence" value="ECO:0007669"/>
    <property type="project" value="UniProtKB-UniRule"/>
</dbReference>
<evidence type="ECO:0000256" key="7">
    <source>
        <dbReference type="PIRSR" id="PIRSR623612-1"/>
    </source>
</evidence>
<dbReference type="InterPro" id="IPR023612">
    <property type="entry name" value="Peptidase_M4"/>
</dbReference>
<dbReference type="Pfam" id="PF01447">
    <property type="entry name" value="Peptidase_M4"/>
    <property type="match status" value="1"/>
</dbReference>
<dbReference type="CDD" id="cd09597">
    <property type="entry name" value="M4_TLP"/>
    <property type="match status" value="1"/>
</dbReference>
<evidence type="ECO:0000256" key="1">
    <source>
        <dbReference type="ARBA" id="ARBA00009388"/>
    </source>
</evidence>
<dbReference type="InterPro" id="IPR027268">
    <property type="entry name" value="Peptidase_M4/M1_CTD_sf"/>
</dbReference>
<keyword evidence="2 8" id="KW-0645">Protease</keyword>
<gene>
    <name evidence="12" type="ORF">CMN_01866</name>
</gene>